<dbReference type="EMBL" id="QGKY02001015">
    <property type="protein sequence ID" value="KAF2572475.1"/>
    <property type="molecule type" value="Genomic_DNA"/>
</dbReference>
<name>A0A8S9IS69_BRACR</name>
<evidence type="ECO:0000256" key="1">
    <source>
        <dbReference type="SAM" id="MobiDB-lite"/>
    </source>
</evidence>
<protein>
    <submittedName>
        <fullName evidence="2">Uncharacterized protein</fullName>
    </submittedName>
</protein>
<proteinExistence type="predicted"/>
<sequence length="73" mass="7862">MTKSSNKGQTVGEKYSGIEFLQTPGRTPASGSPLGGTPVLRIPAMRNTGYPLRSTSGPVPRTAPFPREKENFR</sequence>
<gene>
    <name evidence="2" type="ORF">F2Q70_00002762</name>
</gene>
<evidence type="ECO:0000313" key="2">
    <source>
        <dbReference type="EMBL" id="KAF2572475.1"/>
    </source>
</evidence>
<comment type="caution">
    <text evidence="2">The sequence shown here is derived from an EMBL/GenBank/DDBJ whole genome shotgun (WGS) entry which is preliminary data.</text>
</comment>
<accession>A0A8S9IS69</accession>
<dbReference type="AlphaFoldDB" id="A0A8S9IS69"/>
<feature type="region of interest" description="Disordered" evidence="1">
    <location>
        <begin position="1"/>
        <end position="73"/>
    </location>
</feature>
<reference evidence="2" key="1">
    <citation type="submission" date="2019-12" db="EMBL/GenBank/DDBJ databases">
        <title>Genome sequencing and annotation of Brassica cretica.</title>
        <authorList>
            <person name="Studholme D.J."/>
            <person name="Sarris P.F."/>
        </authorList>
    </citation>
    <scope>NUCLEOTIDE SEQUENCE</scope>
    <source>
        <strain evidence="2">PFS-102/07</strain>
        <tissue evidence="2">Leaf</tissue>
    </source>
</reference>
<organism evidence="2">
    <name type="scientific">Brassica cretica</name>
    <name type="common">Mustard</name>
    <dbReference type="NCBI Taxonomy" id="69181"/>
    <lineage>
        <taxon>Eukaryota</taxon>
        <taxon>Viridiplantae</taxon>
        <taxon>Streptophyta</taxon>
        <taxon>Embryophyta</taxon>
        <taxon>Tracheophyta</taxon>
        <taxon>Spermatophyta</taxon>
        <taxon>Magnoliopsida</taxon>
        <taxon>eudicotyledons</taxon>
        <taxon>Gunneridae</taxon>
        <taxon>Pentapetalae</taxon>
        <taxon>rosids</taxon>
        <taxon>malvids</taxon>
        <taxon>Brassicales</taxon>
        <taxon>Brassicaceae</taxon>
        <taxon>Brassiceae</taxon>
        <taxon>Brassica</taxon>
    </lineage>
</organism>